<dbReference type="AlphaFoldDB" id="A0AAV5DYA9"/>
<dbReference type="InterPro" id="IPR039104">
    <property type="entry name" value="6PGL"/>
</dbReference>
<reference evidence="5" key="2">
    <citation type="submission" date="2021-12" db="EMBL/GenBank/DDBJ databases">
        <title>Resequencing data analysis of finger millet.</title>
        <authorList>
            <person name="Hatakeyama M."/>
            <person name="Aluri S."/>
            <person name="Balachadran M.T."/>
            <person name="Sivarajan S.R."/>
            <person name="Poveda L."/>
            <person name="Shimizu-Inatsugi R."/>
            <person name="Schlapbach R."/>
            <person name="Sreeman S.M."/>
            <person name="Shimizu K.K."/>
        </authorList>
    </citation>
    <scope>NUCLEOTIDE SEQUENCE</scope>
</reference>
<proteinExistence type="inferred from homology"/>
<sequence>MSTCAISAAASTSLSFVNRCPSFLACRVPAPLSRSLAWKLSSSSPSHSPLAPVSAMASSGGGSDTASRKKKINIFDAEEDLAASVAEYTAELSAKFAAERGAFTVVLSGGSLVKALRFLDCLKIKIFLVPWVAGSWKFLILRFHRKLTEPPYLEAVDWSKWHVFWVDERVVPKDHADSNYKLTLDELLSKVPIPTEQVYAINDALSAEGASNDYEARLKQLVKDGVIEMSPVTGFPKFDLMLMGMGPDGHVASLFPGHPVINENKRWVTFVKDSPKPPPERITFTFPVINSSAYVALVVTGAGKATALHKALSKQHDTSDLLPVEMVSLHDGELTWFTDKPKPPPERITFTFPVINSSAYVALVVTGAGKATALHKALPKQHDTSDLLPVEMVSLHDGELTWFTDKPAVSMSSSI</sequence>
<evidence type="ECO:0000313" key="5">
    <source>
        <dbReference type="EMBL" id="GJN15528.1"/>
    </source>
</evidence>
<comment type="similarity">
    <text evidence="2">Belongs to the glucosamine/galactosamine-6-phosphate isomerase family. 6-phosphogluconolactonase subfamily.</text>
</comment>
<evidence type="ECO:0000256" key="3">
    <source>
        <dbReference type="SAM" id="MobiDB-lite"/>
    </source>
</evidence>
<dbReference type="NCBIfam" id="TIGR01198">
    <property type="entry name" value="pgl"/>
    <property type="match status" value="1"/>
</dbReference>
<evidence type="ECO:0000259" key="4">
    <source>
        <dbReference type="Pfam" id="PF01182"/>
    </source>
</evidence>
<dbReference type="GO" id="GO:0017057">
    <property type="term" value="F:6-phosphogluconolactonase activity"/>
    <property type="evidence" value="ECO:0007669"/>
    <property type="project" value="InterPro"/>
</dbReference>
<reference evidence="5" key="1">
    <citation type="journal article" date="2018" name="DNA Res.">
        <title>Multiple hybrid de novo genome assembly of finger millet, an orphan allotetraploid crop.</title>
        <authorList>
            <person name="Hatakeyama M."/>
            <person name="Aluri S."/>
            <person name="Balachadran M.T."/>
            <person name="Sivarajan S.R."/>
            <person name="Patrignani A."/>
            <person name="Gruter S."/>
            <person name="Poveda L."/>
            <person name="Shimizu-Inatsugi R."/>
            <person name="Baeten J."/>
            <person name="Francoijs K.J."/>
            <person name="Nataraja K.N."/>
            <person name="Reddy Y.A.N."/>
            <person name="Phadnis S."/>
            <person name="Ravikumar R.L."/>
            <person name="Schlapbach R."/>
            <person name="Sreeman S.M."/>
            <person name="Shimizu K.K."/>
        </authorList>
    </citation>
    <scope>NUCLEOTIDE SEQUENCE</scope>
</reference>
<evidence type="ECO:0000256" key="2">
    <source>
        <dbReference type="ARBA" id="ARBA00010662"/>
    </source>
</evidence>
<comment type="pathway">
    <text evidence="1">Carbohydrate degradation; pentose phosphate pathway.</text>
</comment>
<keyword evidence="6" id="KW-1185">Reference proteome</keyword>
<protein>
    <recommendedName>
        <fullName evidence="4">Glucosamine/galactosamine-6-phosphate isomerase domain-containing protein</fullName>
    </recommendedName>
</protein>
<feature type="compositionally biased region" description="Low complexity" evidence="3">
    <location>
        <begin position="42"/>
        <end position="55"/>
    </location>
</feature>
<dbReference type="PANTHER" id="PTHR11054">
    <property type="entry name" value="6-PHOSPHOGLUCONOLACTONASE"/>
    <property type="match status" value="1"/>
</dbReference>
<dbReference type="InterPro" id="IPR037171">
    <property type="entry name" value="NagB/RpiA_transferase-like"/>
</dbReference>
<dbReference type="InterPro" id="IPR006148">
    <property type="entry name" value="Glc/Gal-6P_isomerase"/>
</dbReference>
<evidence type="ECO:0000313" key="6">
    <source>
        <dbReference type="Proteomes" id="UP001054889"/>
    </source>
</evidence>
<dbReference type="InterPro" id="IPR005900">
    <property type="entry name" value="6-phosphogluconolactonase_DevB"/>
</dbReference>
<evidence type="ECO:0000256" key="1">
    <source>
        <dbReference type="ARBA" id="ARBA00004959"/>
    </source>
</evidence>
<accession>A0AAV5DYA9</accession>
<name>A0AAV5DYA9_ELECO</name>
<gene>
    <name evidence="5" type="primary">gb02449</name>
    <name evidence="5" type="ORF">PR202_gb02449</name>
</gene>
<dbReference type="GO" id="GO:0006098">
    <property type="term" value="P:pentose-phosphate shunt"/>
    <property type="evidence" value="ECO:0007669"/>
    <property type="project" value="InterPro"/>
</dbReference>
<dbReference type="Gene3D" id="3.40.50.1360">
    <property type="match status" value="2"/>
</dbReference>
<dbReference type="SUPFAM" id="SSF100950">
    <property type="entry name" value="NagB/RpiA/CoA transferase-like"/>
    <property type="match status" value="2"/>
</dbReference>
<dbReference type="EMBL" id="BQKI01000072">
    <property type="protein sequence ID" value="GJN15528.1"/>
    <property type="molecule type" value="Genomic_DNA"/>
</dbReference>
<dbReference type="Proteomes" id="UP001054889">
    <property type="component" value="Unassembled WGS sequence"/>
</dbReference>
<feature type="region of interest" description="Disordered" evidence="3">
    <location>
        <begin position="42"/>
        <end position="66"/>
    </location>
</feature>
<comment type="caution">
    <text evidence="5">The sequence shown here is derived from an EMBL/GenBank/DDBJ whole genome shotgun (WGS) entry which is preliminary data.</text>
</comment>
<dbReference type="CDD" id="cd01400">
    <property type="entry name" value="6PGL"/>
    <property type="match status" value="1"/>
</dbReference>
<dbReference type="Pfam" id="PF01182">
    <property type="entry name" value="Glucosamine_iso"/>
    <property type="match status" value="1"/>
</dbReference>
<organism evidence="5 6">
    <name type="scientific">Eleusine coracana subsp. coracana</name>
    <dbReference type="NCBI Taxonomy" id="191504"/>
    <lineage>
        <taxon>Eukaryota</taxon>
        <taxon>Viridiplantae</taxon>
        <taxon>Streptophyta</taxon>
        <taxon>Embryophyta</taxon>
        <taxon>Tracheophyta</taxon>
        <taxon>Spermatophyta</taxon>
        <taxon>Magnoliopsida</taxon>
        <taxon>Liliopsida</taxon>
        <taxon>Poales</taxon>
        <taxon>Poaceae</taxon>
        <taxon>PACMAD clade</taxon>
        <taxon>Chloridoideae</taxon>
        <taxon>Cynodonteae</taxon>
        <taxon>Eleusininae</taxon>
        <taxon>Eleusine</taxon>
    </lineage>
</organism>
<feature type="domain" description="Glucosamine/galactosamine-6-phosphate isomerase" evidence="4">
    <location>
        <begin position="145"/>
        <end position="336"/>
    </location>
</feature>
<dbReference type="GO" id="GO:0005975">
    <property type="term" value="P:carbohydrate metabolic process"/>
    <property type="evidence" value="ECO:0007669"/>
    <property type="project" value="InterPro"/>
</dbReference>
<dbReference type="PANTHER" id="PTHR11054:SF3">
    <property type="entry name" value="6-PHOSPHOGLUCONOLACTONASE 3, CHLOROPLASTIC-RELATED"/>
    <property type="match status" value="1"/>
</dbReference>